<dbReference type="RefSeq" id="XP_033812333.1">
    <property type="nucleotide sequence ID" value="XM_033956442.1"/>
</dbReference>
<evidence type="ECO:0000313" key="12">
    <source>
        <dbReference type="Proteomes" id="UP000515159"/>
    </source>
</evidence>
<proteinExistence type="inferred from homology"/>
<dbReference type="Pfam" id="PF09666">
    <property type="entry name" value="Sororin_middle"/>
    <property type="match status" value="1"/>
</dbReference>
<evidence type="ECO:0000256" key="2">
    <source>
        <dbReference type="ARBA" id="ARBA00004286"/>
    </source>
</evidence>
<dbReference type="Pfam" id="PF25220">
    <property type="entry name" value="Sororin_C"/>
    <property type="match status" value="1"/>
</dbReference>
<comment type="similarity">
    <text evidence="8">Belongs to the sororin family.</text>
</comment>
<gene>
    <name evidence="13" type="primary">CDCA5</name>
</gene>
<dbReference type="GO" id="GO:0005694">
    <property type="term" value="C:chromosome"/>
    <property type="evidence" value="ECO:0007669"/>
    <property type="project" value="UniProtKB-SubCell"/>
</dbReference>
<evidence type="ECO:0000256" key="1">
    <source>
        <dbReference type="ARBA" id="ARBA00004123"/>
    </source>
</evidence>
<keyword evidence="5" id="KW-0498">Mitosis</keyword>
<dbReference type="OrthoDB" id="9949198at2759"/>
<dbReference type="InterPro" id="IPR018605">
    <property type="entry name" value="Sororin"/>
</dbReference>
<keyword evidence="6" id="KW-0539">Nucleus</keyword>
<keyword evidence="12" id="KW-1185">Reference proteome</keyword>
<protein>
    <submittedName>
        <fullName evidence="13">Sororin isoform X1</fullName>
    </submittedName>
</protein>
<evidence type="ECO:0000256" key="3">
    <source>
        <dbReference type="ARBA" id="ARBA00022454"/>
    </source>
</evidence>
<evidence type="ECO:0000256" key="6">
    <source>
        <dbReference type="ARBA" id="ARBA00023242"/>
    </source>
</evidence>
<dbReference type="GO" id="GO:0006302">
    <property type="term" value="P:double-strand break repair"/>
    <property type="evidence" value="ECO:0007669"/>
    <property type="project" value="TreeGrafter"/>
</dbReference>
<feature type="region of interest" description="Disordered" evidence="9">
    <location>
        <begin position="238"/>
        <end position="260"/>
    </location>
</feature>
<sequence>MALDSSPFFFCPHLKWKIWAFLLGFCLVDVISGWKGRSFCLGARFESLDSYFGPYLRLYGYLVSAVCIGSVGVVISEDISPRRRSERLSVTENRMLDSLVPASIVKFPLIKKIVPRKTQPASASTKSQLSLQQIIHTGSSLRRSPRISPKTGKENATEKSSKQIAISSSEPNLAPSLLLCHSSSRISCNAEPKEKKILSPVCDSESNKFPSLDARDDIMSKKVRRSYSRLDASFGCSSFKSPSSQGNNSDTSTPNHSHPKRRSFFGFEKLLATEVLVNVSPVPVEKQLLEQTAAETTVVATDLHPEVPDTDIPGIVFGKEKKKRRKVPQIAKSDLDEWAAQMNAEFDEAEKFNLLVE</sequence>
<evidence type="ECO:0000259" key="11">
    <source>
        <dbReference type="Pfam" id="PF25220"/>
    </source>
</evidence>
<evidence type="ECO:0000256" key="9">
    <source>
        <dbReference type="SAM" id="MobiDB-lite"/>
    </source>
</evidence>
<feature type="domain" description="Sororin C-terminal region" evidence="11">
    <location>
        <begin position="335"/>
        <end position="357"/>
    </location>
</feature>
<dbReference type="InterPro" id="IPR057261">
    <property type="entry name" value="Sororin-like_M"/>
</dbReference>
<dbReference type="GO" id="GO:0007080">
    <property type="term" value="P:mitotic metaphase chromosome alignment"/>
    <property type="evidence" value="ECO:0007669"/>
    <property type="project" value="TreeGrafter"/>
</dbReference>
<evidence type="ECO:0000256" key="4">
    <source>
        <dbReference type="ARBA" id="ARBA00022618"/>
    </source>
</evidence>
<dbReference type="AlphaFoldDB" id="A0A6P8S5D6"/>
<dbReference type="PANTHER" id="PTHR31092:SF2">
    <property type="entry name" value="SORORIN"/>
    <property type="match status" value="1"/>
</dbReference>
<keyword evidence="3" id="KW-0158">Chromosome</keyword>
<name>A0A6P8S5D6_GEOSA</name>
<organism evidence="12 13">
    <name type="scientific">Geotrypetes seraphini</name>
    <name type="common">Gaboon caecilian</name>
    <name type="synonym">Caecilia seraphini</name>
    <dbReference type="NCBI Taxonomy" id="260995"/>
    <lineage>
        <taxon>Eukaryota</taxon>
        <taxon>Metazoa</taxon>
        <taxon>Chordata</taxon>
        <taxon>Craniata</taxon>
        <taxon>Vertebrata</taxon>
        <taxon>Euteleostomi</taxon>
        <taxon>Amphibia</taxon>
        <taxon>Gymnophiona</taxon>
        <taxon>Geotrypetes</taxon>
    </lineage>
</organism>
<comment type="subcellular location">
    <subcellularLocation>
        <location evidence="2">Chromosome</location>
    </subcellularLocation>
    <subcellularLocation>
        <location evidence="1">Nucleus</location>
    </subcellularLocation>
</comment>
<dbReference type="PANTHER" id="PTHR31092">
    <property type="entry name" value="SORORIN"/>
    <property type="match status" value="1"/>
</dbReference>
<evidence type="ECO:0000256" key="8">
    <source>
        <dbReference type="ARBA" id="ARBA00093465"/>
    </source>
</evidence>
<evidence type="ECO:0000313" key="13">
    <source>
        <dbReference type="RefSeq" id="XP_033812333.1"/>
    </source>
</evidence>
<dbReference type="GeneID" id="117365716"/>
<evidence type="ECO:0000256" key="7">
    <source>
        <dbReference type="ARBA" id="ARBA00023306"/>
    </source>
</evidence>
<keyword evidence="7" id="KW-0131">Cell cycle</keyword>
<dbReference type="FunCoup" id="A0A6P8S5D6">
    <property type="interactions" value="1077"/>
</dbReference>
<feature type="domain" description="Sororin-like middle region" evidence="10">
    <location>
        <begin position="215"/>
        <end position="315"/>
    </location>
</feature>
<reference evidence="13" key="1">
    <citation type="submission" date="2025-08" db="UniProtKB">
        <authorList>
            <consortium name="RefSeq"/>
        </authorList>
    </citation>
    <scope>IDENTIFICATION</scope>
</reference>
<feature type="compositionally biased region" description="Polar residues" evidence="9">
    <location>
        <begin position="245"/>
        <end position="256"/>
    </location>
</feature>
<evidence type="ECO:0000256" key="5">
    <source>
        <dbReference type="ARBA" id="ARBA00022776"/>
    </source>
</evidence>
<dbReference type="Proteomes" id="UP000515159">
    <property type="component" value="Chromosome 8"/>
</dbReference>
<dbReference type="GO" id="GO:0007064">
    <property type="term" value="P:mitotic sister chromatid cohesion"/>
    <property type="evidence" value="ECO:0007669"/>
    <property type="project" value="TreeGrafter"/>
</dbReference>
<dbReference type="CTD" id="113130"/>
<dbReference type="GO" id="GO:0051301">
    <property type="term" value="P:cell division"/>
    <property type="evidence" value="ECO:0007669"/>
    <property type="project" value="UniProtKB-KW"/>
</dbReference>
<feature type="region of interest" description="Disordered" evidence="9">
    <location>
        <begin position="137"/>
        <end position="167"/>
    </location>
</feature>
<dbReference type="InParanoid" id="A0A6P8S5D6"/>
<dbReference type="KEGG" id="gsh:117365716"/>
<dbReference type="InterPro" id="IPR057337">
    <property type="entry name" value="Sororin_C"/>
</dbReference>
<evidence type="ECO:0000259" key="10">
    <source>
        <dbReference type="Pfam" id="PF09666"/>
    </source>
</evidence>
<feature type="compositionally biased region" description="Basic and acidic residues" evidence="9">
    <location>
        <begin position="151"/>
        <end position="161"/>
    </location>
</feature>
<accession>A0A6P8S5D6</accession>
<dbReference type="GO" id="GO:0031536">
    <property type="term" value="P:positive regulation of exit from mitosis"/>
    <property type="evidence" value="ECO:0007669"/>
    <property type="project" value="TreeGrafter"/>
</dbReference>
<keyword evidence="4" id="KW-0132">Cell division</keyword>
<dbReference type="GO" id="GO:0005634">
    <property type="term" value="C:nucleus"/>
    <property type="evidence" value="ECO:0007669"/>
    <property type="project" value="UniProtKB-SubCell"/>
</dbReference>